<evidence type="ECO:0000256" key="4">
    <source>
        <dbReference type="PROSITE-ProRule" id="PRU00207"/>
    </source>
</evidence>
<feature type="non-terminal residue" evidence="7">
    <location>
        <position position="169"/>
    </location>
</feature>
<comment type="caution">
    <text evidence="7">The sequence shown here is derived from an EMBL/GenBank/DDBJ whole genome shotgun (WGS) entry which is preliminary data.</text>
</comment>
<gene>
    <name evidence="7" type="ORF">PEVE_00030726</name>
</gene>
<dbReference type="SUPFAM" id="SSF49599">
    <property type="entry name" value="TRAF domain-like"/>
    <property type="match status" value="1"/>
</dbReference>
<evidence type="ECO:0000259" key="6">
    <source>
        <dbReference type="PROSITE" id="PS50145"/>
    </source>
</evidence>
<dbReference type="SUPFAM" id="SSF57850">
    <property type="entry name" value="RING/U-box"/>
    <property type="match status" value="1"/>
</dbReference>
<keyword evidence="8" id="KW-1185">Reference proteome</keyword>
<dbReference type="InterPro" id="IPR001293">
    <property type="entry name" value="Znf_TRAF"/>
</dbReference>
<evidence type="ECO:0000313" key="7">
    <source>
        <dbReference type="EMBL" id="CAH3195658.1"/>
    </source>
</evidence>
<dbReference type="PANTHER" id="PTHR10131:SF94">
    <property type="entry name" value="TNF RECEPTOR-ASSOCIATED FACTOR 4"/>
    <property type="match status" value="1"/>
</dbReference>
<accession>A0ABN8SVT9</accession>
<feature type="zinc finger region" description="TRAF-type" evidence="4">
    <location>
        <begin position="114"/>
        <end position="168"/>
    </location>
</feature>
<feature type="domain" description="RING-type" evidence="5">
    <location>
        <begin position="28"/>
        <end position="72"/>
    </location>
</feature>
<dbReference type="PROSITE" id="PS00518">
    <property type="entry name" value="ZF_RING_1"/>
    <property type="match status" value="1"/>
</dbReference>
<keyword evidence="1 4" id="KW-0479">Metal-binding</keyword>
<dbReference type="InterPro" id="IPR013083">
    <property type="entry name" value="Znf_RING/FYVE/PHD"/>
</dbReference>
<reference evidence="7 8" key="1">
    <citation type="submission" date="2022-05" db="EMBL/GenBank/DDBJ databases">
        <authorList>
            <consortium name="Genoscope - CEA"/>
            <person name="William W."/>
        </authorList>
    </citation>
    <scope>NUCLEOTIDE SEQUENCE [LARGE SCALE GENOMIC DNA]</scope>
</reference>
<evidence type="ECO:0000313" key="8">
    <source>
        <dbReference type="Proteomes" id="UP001159427"/>
    </source>
</evidence>
<dbReference type="EMBL" id="CALNXI010004365">
    <property type="protein sequence ID" value="CAH3195658.1"/>
    <property type="molecule type" value="Genomic_DNA"/>
</dbReference>
<organism evidence="7 8">
    <name type="scientific">Porites evermanni</name>
    <dbReference type="NCBI Taxonomy" id="104178"/>
    <lineage>
        <taxon>Eukaryota</taxon>
        <taxon>Metazoa</taxon>
        <taxon>Cnidaria</taxon>
        <taxon>Anthozoa</taxon>
        <taxon>Hexacorallia</taxon>
        <taxon>Scleractinia</taxon>
        <taxon>Fungiina</taxon>
        <taxon>Poritidae</taxon>
        <taxon>Porites</taxon>
    </lineage>
</organism>
<name>A0ABN8SVT9_9CNID</name>
<dbReference type="InterPro" id="IPR017907">
    <property type="entry name" value="Znf_RING_CS"/>
</dbReference>
<feature type="domain" description="TRAF-type" evidence="6">
    <location>
        <begin position="114"/>
        <end position="168"/>
    </location>
</feature>
<proteinExistence type="predicted"/>
<keyword evidence="3 4" id="KW-0862">Zinc</keyword>
<dbReference type="PROSITE" id="PS50145">
    <property type="entry name" value="ZF_TRAF"/>
    <property type="match status" value="1"/>
</dbReference>
<evidence type="ECO:0000259" key="5">
    <source>
        <dbReference type="PROSITE" id="PS50089"/>
    </source>
</evidence>
<evidence type="ECO:0000256" key="3">
    <source>
        <dbReference type="ARBA" id="ARBA00022833"/>
    </source>
</evidence>
<dbReference type="PANTHER" id="PTHR10131">
    <property type="entry name" value="TNF RECEPTOR ASSOCIATED FACTOR"/>
    <property type="match status" value="1"/>
</dbReference>
<dbReference type="Gene3D" id="3.30.40.10">
    <property type="entry name" value="Zinc/RING finger domain, C3HC4 (zinc finger)"/>
    <property type="match status" value="2"/>
</dbReference>
<dbReference type="Pfam" id="PF00097">
    <property type="entry name" value="zf-C3HC4"/>
    <property type="match status" value="1"/>
</dbReference>
<dbReference type="InterPro" id="IPR001841">
    <property type="entry name" value="Znf_RING"/>
</dbReference>
<sequence>MAEAPRNTLLPSGYDEEFVYEVEDDFLCLICQLPLREPFLTRCGHRFCNACLEEHLRRQEVQNQPYTCPADRKGLDRDRDVFPDNATGRKILSMVIKCPSDGCSWTGELRDKEAHLEACPFKIVTCTIENCHVTVKRKDLEQHVTNTCEWRIIECEYCEEPHPKRHLQV</sequence>
<evidence type="ECO:0000256" key="1">
    <source>
        <dbReference type="ARBA" id="ARBA00022723"/>
    </source>
</evidence>
<dbReference type="InterPro" id="IPR018957">
    <property type="entry name" value="Znf_C3HC4_RING-type"/>
</dbReference>
<evidence type="ECO:0000256" key="2">
    <source>
        <dbReference type="ARBA" id="ARBA00022771"/>
    </source>
</evidence>
<dbReference type="Pfam" id="PF02176">
    <property type="entry name" value="zf-TRAF"/>
    <property type="match status" value="1"/>
</dbReference>
<dbReference type="Proteomes" id="UP001159427">
    <property type="component" value="Unassembled WGS sequence"/>
</dbReference>
<dbReference type="PROSITE" id="PS50089">
    <property type="entry name" value="ZF_RING_2"/>
    <property type="match status" value="1"/>
</dbReference>
<keyword evidence="2 4" id="KW-0863">Zinc-finger</keyword>
<protein>
    <submittedName>
        <fullName evidence="7">Uncharacterized protein</fullName>
    </submittedName>
</protein>
<dbReference type="SMART" id="SM00184">
    <property type="entry name" value="RING"/>
    <property type="match status" value="1"/>
</dbReference>